<dbReference type="Pfam" id="PF01554">
    <property type="entry name" value="MatE"/>
    <property type="match status" value="2"/>
</dbReference>
<dbReference type="EMBL" id="WOCE01000009">
    <property type="protein sequence ID" value="KAE9607780.1"/>
    <property type="molecule type" value="Genomic_DNA"/>
</dbReference>
<protein>
    <recommendedName>
        <fullName evidence="6">Protein DETOXIFICATION</fullName>
    </recommendedName>
    <alternativeName>
        <fullName evidence="6">Multidrug and toxic compound extrusion protein</fullName>
    </alternativeName>
</protein>
<gene>
    <name evidence="7" type="ORF">Lalb_Chr09g0333781</name>
</gene>
<sequence>MEASCGRLFFNSLTLITSQNFILQMKEEIKNLYYIAVPMIITGHLIYGKSAISMHFLGKIGKEALAGGSLAICIANITGYSVISGLASGMDGISSQAFGAQKWILLSQTLQRTIIILILACIPISILWLNFKPFILLYGQNSAITSIAITYLIFSIPDLFFQSIINPLKIFLRTQNLTLALLFSAAVALLVHIPINMIAHGLGLGIRGIALANALTDLNLLIFLLLYLWFSRACSKSWHGWSCQCFKEWKPIVIQAIPSCASVCLEWWWYEILILLSAHLNNAADAVATCGIIVQATSLIYNFHIALSSAVSTRVGNELGANRPLKAKTTSYITLLCAFLTGTMAMVFAFITCNSWGYLFTEDEAILSLVKTSLPIVGVCEIWNASQTAMCGVLRGSVRPSLGALINLVSFYAVGLPFAILMGFVFHYGLSGLFYGLLAAQIVCTIMVVFVVIRTDWNMQAYRARELTNTSNVDREESNEGNEALVSHVLLS</sequence>
<dbReference type="Proteomes" id="UP000447434">
    <property type="component" value="Chromosome 9"/>
</dbReference>
<dbReference type="CDD" id="cd13132">
    <property type="entry name" value="MATE_eukaryotic"/>
    <property type="match status" value="1"/>
</dbReference>
<feature type="transmembrane region" description="Helical" evidence="6">
    <location>
        <begin position="205"/>
        <end position="230"/>
    </location>
</feature>
<feature type="transmembrane region" description="Helical" evidence="6">
    <location>
        <begin position="404"/>
        <end position="426"/>
    </location>
</feature>
<dbReference type="GO" id="GO:0015297">
    <property type="term" value="F:antiporter activity"/>
    <property type="evidence" value="ECO:0007669"/>
    <property type="project" value="InterPro"/>
</dbReference>
<evidence type="ECO:0000256" key="2">
    <source>
        <dbReference type="ARBA" id="ARBA00010199"/>
    </source>
</evidence>
<dbReference type="AlphaFoldDB" id="A0A6A4Q1Y1"/>
<name>A0A6A4Q1Y1_LUPAL</name>
<evidence type="ECO:0000313" key="8">
    <source>
        <dbReference type="Proteomes" id="UP000447434"/>
    </source>
</evidence>
<feature type="transmembrane region" description="Helical" evidence="6">
    <location>
        <begin position="365"/>
        <end position="383"/>
    </location>
</feature>
<keyword evidence="5 6" id="KW-0472">Membrane</keyword>
<comment type="similarity">
    <text evidence="2 6">Belongs to the multi antimicrobial extrusion (MATE) (TC 2.A.66.1) family.</text>
</comment>
<evidence type="ECO:0000256" key="6">
    <source>
        <dbReference type="RuleBase" id="RU004914"/>
    </source>
</evidence>
<evidence type="ECO:0000256" key="4">
    <source>
        <dbReference type="ARBA" id="ARBA00022989"/>
    </source>
</evidence>
<evidence type="ECO:0000256" key="3">
    <source>
        <dbReference type="ARBA" id="ARBA00022692"/>
    </source>
</evidence>
<keyword evidence="4 6" id="KW-1133">Transmembrane helix</keyword>
<evidence type="ECO:0000256" key="1">
    <source>
        <dbReference type="ARBA" id="ARBA00004141"/>
    </source>
</evidence>
<comment type="caution">
    <text evidence="7">The sequence shown here is derived from an EMBL/GenBank/DDBJ whole genome shotgun (WGS) entry which is preliminary data.</text>
</comment>
<feature type="transmembrane region" description="Helical" evidence="6">
    <location>
        <begin position="143"/>
        <end position="165"/>
    </location>
</feature>
<dbReference type="InterPro" id="IPR002528">
    <property type="entry name" value="MATE_fam"/>
</dbReference>
<comment type="subcellular location">
    <subcellularLocation>
        <location evidence="1">Membrane</location>
        <topology evidence="1">Multi-pass membrane protein</topology>
    </subcellularLocation>
</comment>
<dbReference type="InterPro" id="IPR045069">
    <property type="entry name" value="MATE_euk"/>
</dbReference>
<feature type="transmembrane region" description="Helical" evidence="6">
    <location>
        <begin position="32"/>
        <end position="52"/>
    </location>
</feature>
<dbReference type="PANTHER" id="PTHR11206">
    <property type="entry name" value="MULTIDRUG RESISTANCE PROTEIN"/>
    <property type="match status" value="1"/>
</dbReference>
<dbReference type="GO" id="GO:0042910">
    <property type="term" value="F:xenobiotic transmembrane transporter activity"/>
    <property type="evidence" value="ECO:0007669"/>
    <property type="project" value="InterPro"/>
</dbReference>
<dbReference type="GO" id="GO:0016020">
    <property type="term" value="C:membrane"/>
    <property type="evidence" value="ECO:0007669"/>
    <property type="project" value="UniProtKB-SubCell"/>
</dbReference>
<feature type="transmembrane region" description="Helical" evidence="6">
    <location>
        <begin position="332"/>
        <end position="359"/>
    </location>
</feature>
<feature type="transmembrane region" description="Helical" evidence="6">
    <location>
        <begin position="177"/>
        <end position="199"/>
    </location>
</feature>
<keyword evidence="8" id="KW-1185">Reference proteome</keyword>
<reference evidence="8" key="1">
    <citation type="journal article" date="2020" name="Nat. Commun.">
        <title>Genome sequence of the cluster root forming white lupin.</title>
        <authorList>
            <person name="Hufnagel B."/>
            <person name="Marques A."/>
            <person name="Soriano A."/>
            <person name="Marques L."/>
            <person name="Divol F."/>
            <person name="Doumas P."/>
            <person name="Sallet E."/>
            <person name="Mancinotti D."/>
            <person name="Carrere S."/>
            <person name="Marande W."/>
            <person name="Arribat S."/>
            <person name="Keller J."/>
            <person name="Huneau C."/>
            <person name="Blein T."/>
            <person name="Aime D."/>
            <person name="Laguerre M."/>
            <person name="Taylor J."/>
            <person name="Schubert V."/>
            <person name="Nelson M."/>
            <person name="Geu-Flores F."/>
            <person name="Crespi M."/>
            <person name="Gallardo-Guerrero K."/>
            <person name="Delaux P.-M."/>
            <person name="Salse J."/>
            <person name="Berges H."/>
            <person name="Guyot R."/>
            <person name="Gouzy J."/>
            <person name="Peret B."/>
        </authorList>
    </citation>
    <scope>NUCLEOTIDE SEQUENCE [LARGE SCALE GENOMIC DNA]</scope>
    <source>
        <strain evidence="8">cv. Amiga</strain>
    </source>
</reference>
<accession>A0A6A4Q1Y1</accession>
<feature type="transmembrane region" description="Helical" evidence="6">
    <location>
        <begin position="109"/>
        <end position="131"/>
    </location>
</feature>
<proteinExistence type="inferred from homology"/>
<keyword evidence="3 6" id="KW-0812">Transmembrane</keyword>
<organism evidence="7 8">
    <name type="scientific">Lupinus albus</name>
    <name type="common">White lupine</name>
    <name type="synonym">Lupinus termis</name>
    <dbReference type="NCBI Taxonomy" id="3870"/>
    <lineage>
        <taxon>Eukaryota</taxon>
        <taxon>Viridiplantae</taxon>
        <taxon>Streptophyta</taxon>
        <taxon>Embryophyta</taxon>
        <taxon>Tracheophyta</taxon>
        <taxon>Spermatophyta</taxon>
        <taxon>Magnoliopsida</taxon>
        <taxon>eudicotyledons</taxon>
        <taxon>Gunneridae</taxon>
        <taxon>Pentapetalae</taxon>
        <taxon>rosids</taxon>
        <taxon>fabids</taxon>
        <taxon>Fabales</taxon>
        <taxon>Fabaceae</taxon>
        <taxon>Papilionoideae</taxon>
        <taxon>50 kb inversion clade</taxon>
        <taxon>genistoids sensu lato</taxon>
        <taxon>core genistoids</taxon>
        <taxon>Genisteae</taxon>
        <taxon>Lupinus</taxon>
    </lineage>
</organism>
<dbReference type="GO" id="GO:1990961">
    <property type="term" value="P:xenobiotic detoxification by transmembrane export across the plasma membrane"/>
    <property type="evidence" value="ECO:0007669"/>
    <property type="project" value="InterPro"/>
</dbReference>
<evidence type="ECO:0000256" key="5">
    <source>
        <dbReference type="ARBA" id="ARBA00023136"/>
    </source>
</evidence>
<dbReference type="NCBIfam" id="TIGR00797">
    <property type="entry name" value="matE"/>
    <property type="match status" value="1"/>
</dbReference>
<dbReference type="OrthoDB" id="2126698at2759"/>
<feature type="transmembrane region" description="Helical" evidence="6">
    <location>
        <begin position="64"/>
        <end position="88"/>
    </location>
</feature>
<feature type="transmembrane region" description="Helical" evidence="6">
    <location>
        <begin position="432"/>
        <end position="453"/>
    </location>
</feature>
<evidence type="ECO:0000313" key="7">
    <source>
        <dbReference type="EMBL" id="KAE9607780.1"/>
    </source>
</evidence>